<name>A0A1W0X0Q4_HYPEX</name>
<dbReference type="PRINTS" id="PR00751">
    <property type="entry name" value="THYROLIBRINR"/>
</dbReference>
<feature type="transmembrane region" description="Helical" evidence="9">
    <location>
        <begin position="352"/>
        <end position="375"/>
    </location>
</feature>
<dbReference type="Proteomes" id="UP000192578">
    <property type="component" value="Unassembled WGS sequence"/>
</dbReference>
<dbReference type="AlphaFoldDB" id="A0A1W0X0Q4"/>
<evidence type="ECO:0000256" key="5">
    <source>
        <dbReference type="ARBA" id="ARBA00022989"/>
    </source>
</evidence>
<evidence type="ECO:0000256" key="1">
    <source>
        <dbReference type="ARBA" id="ARBA00004100"/>
    </source>
</evidence>
<keyword evidence="12" id="KW-1185">Reference proteome</keyword>
<comment type="subcellular location">
    <subcellularLocation>
        <location evidence="2">Membrane</location>
    </subcellularLocation>
</comment>
<comment type="function">
    <text evidence="1">Receptor for thyrotropin-releasing hormone (TRH). Upon ligand binding, this G-protein-coupled receptor triggers activation of the phosphatidylinositol (IP3)-calcium-protein kinase C (PKC) pathway.</text>
</comment>
<feature type="transmembrane region" description="Helical" evidence="9">
    <location>
        <begin position="168"/>
        <end position="186"/>
    </location>
</feature>
<keyword evidence="8" id="KW-0297">G-protein coupled receptor</keyword>
<keyword evidence="8 11" id="KW-0675">Receptor</keyword>
<dbReference type="OrthoDB" id="10036964at2759"/>
<feature type="domain" description="G-protein coupled receptors family 1 profile" evidence="10">
    <location>
        <begin position="63"/>
        <end position="372"/>
    </location>
</feature>
<evidence type="ECO:0000256" key="7">
    <source>
        <dbReference type="ARBA" id="ARBA00032251"/>
    </source>
</evidence>
<dbReference type="PANTHER" id="PTHR46061">
    <property type="entry name" value="THYROTROPIN-RELEASING HORMONE RECEPTOR"/>
    <property type="match status" value="1"/>
</dbReference>
<dbReference type="GO" id="GO:0016020">
    <property type="term" value="C:membrane"/>
    <property type="evidence" value="ECO:0007669"/>
    <property type="project" value="UniProtKB-SubCell"/>
</dbReference>
<feature type="transmembrane region" description="Helical" evidence="9">
    <location>
        <begin position="215"/>
        <end position="236"/>
    </location>
</feature>
<organism evidence="11 12">
    <name type="scientific">Hypsibius exemplaris</name>
    <name type="common">Freshwater tardigrade</name>
    <dbReference type="NCBI Taxonomy" id="2072580"/>
    <lineage>
        <taxon>Eukaryota</taxon>
        <taxon>Metazoa</taxon>
        <taxon>Ecdysozoa</taxon>
        <taxon>Tardigrada</taxon>
        <taxon>Eutardigrada</taxon>
        <taxon>Parachela</taxon>
        <taxon>Hypsibioidea</taxon>
        <taxon>Hypsibiidae</taxon>
        <taxon>Hypsibius</taxon>
    </lineage>
</organism>
<dbReference type="EMBL" id="MTYJ01000026">
    <property type="protein sequence ID" value="OQV21028.1"/>
    <property type="molecule type" value="Genomic_DNA"/>
</dbReference>
<keyword evidence="8" id="KW-0807">Transducer</keyword>
<dbReference type="GO" id="GO:0004997">
    <property type="term" value="F:thyrotropin-releasing hormone receptor activity"/>
    <property type="evidence" value="ECO:0007669"/>
    <property type="project" value="InterPro"/>
</dbReference>
<evidence type="ECO:0000256" key="6">
    <source>
        <dbReference type="ARBA" id="ARBA00023136"/>
    </source>
</evidence>
<evidence type="ECO:0000313" key="11">
    <source>
        <dbReference type="EMBL" id="OQV21028.1"/>
    </source>
</evidence>
<dbReference type="Gene3D" id="1.20.1070.10">
    <property type="entry name" value="Rhodopsin 7-helix transmembrane proteins"/>
    <property type="match status" value="1"/>
</dbReference>
<dbReference type="InterPro" id="IPR017452">
    <property type="entry name" value="GPCR_Rhodpsn_7TM"/>
</dbReference>
<feature type="transmembrane region" description="Helical" evidence="9">
    <location>
        <begin position="316"/>
        <end position="332"/>
    </location>
</feature>
<dbReference type="PROSITE" id="PS00237">
    <property type="entry name" value="G_PROTEIN_RECEP_F1_1"/>
    <property type="match status" value="1"/>
</dbReference>
<feature type="transmembrane region" description="Helical" evidence="9">
    <location>
        <begin position="124"/>
        <end position="148"/>
    </location>
</feature>
<evidence type="ECO:0000313" key="12">
    <source>
        <dbReference type="Proteomes" id="UP000192578"/>
    </source>
</evidence>
<dbReference type="PRINTS" id="PR00237">
    <property type="entry name" value="GPCRRHODOPSN"/>
</dbReference>
<evidence type="ECO:0000259" key="10">
    <source>
        <dbReference type="PROSITE" id="PS50262"/>
    </source>
</evidence>
<keyword evidence="4 8" id="KW-0812">Transmembrane</keyword>
<dbReference type="InterPro" id="IPR000276">
    <property type="entry name" value="GPCR_Rhodpsn"/>
</dbReference>
<dbReference type="PROSITE" id="PS50262">
    <property type="entry name" value="G_PROTEIN_RECEP_F1_2"/>
    <property type="match status" value="1"/>
</dbReference>
<sequence>MIPPLPPAFNASLTHEMSLLNSTSLNGSSRDQGMNAGPQKYPVEYQILATLLHVCIFVVGVCGNVAVVFVVRQTKGLYTPTYCYLVSLAIADLIVLVSAMPEAIVSHHMYKRQWVLGQAGCSVLVFGNFLGINASSTSILCFTVERYIGICKPLLAQKLCSVERAKKIIIVNWIVAGLYSAPWLGLTTVRTVTHPGFPPVEQCEFRLQRDQYSHFFILDFFIFYVIPLVGAIWLYLQIGLALRQRLPALVPSAAAMRLSMLKRGSTSAANRRESIATASLVGDGGRPPPPPLLRKHSYTSCRGASFETHDRSTVQIVRMLLVIVILFAMLWLPYRALLVYNSLVSKPWLNIWYLLFAKTCIYLNSAINPLLYNAMNKKFRAAFMRNIFHYPSRQSQSQQGRSGSVPATGSFVNRSMSLASTVFGGGSGTAQPTPRGSLAATAAGCHNLSISFSPPYAHRSSFQASDSRRYATGRSYSVFAADPISSNILPFGTPSGQVQRKWPETVPERGLLNITSPTIFE</sequence>
<protein>
    <recommendedName>
        <fullName evidence="3">Thyrotropin-releasing hormone receptor</fullName>
    </recommendedName>
    <alternativeName>
        <fullName evidence="7">Thyroliberin receptor</fullName>
    </alternativeName>
</protein>
<reference evidence="12" key="1">
    <citation type="submission" date="2017-01" db="EMBL/GenBank/DDBJ databases">
        <title>Comparative genomics of anhydrobiosis in the tardigrade Hypsibius dujardini.</title>
        <authorList>
            <person name="Yoshida Y."/>
            <person name="Koutsovoulos G."/>
            <person name="Laetsch D."/>
            <person name="Stevens L."/>
            <person name="Kumar S."/>
            <person name="Horikawa D."/>
            <person name="Ishino K."/>
            <person name="Komine S."/>
            <person name="Tomita M."/>
            <person name="Blaxter M."/>
            <person name="Arakawa K."/>
        </authorList>
    </citation>
    <scope>NUCLEOTIDE SEQUENCE [LARGE SCALE GENOMIC DNA]</scope>
    <source>
        <strain evidence="12">Z151</strain>
    </source>
</reference>
<dbReference type="SUPFAM" id="SSF81321">
    <property type="entry name" value="Family A G protein-coupled receptor-like"/>
    <property type="match status" value="1"/>
</dbReference>
<keyword evidence="6 9" id="KW-0472">Membrane</keyword>
<evidence type="ECO:0000256" key="8">
    <source>
        <dbReference type="RuleBase" id="RU000688"/>
    </source>
</evidence>
<comment type="similarity">
    <text evidence="8">Belongs to the G-protein coupled receptor 1 family.</text>
</comment>
<feature type="transmembrane region" description="Helical" evidence="9">
    <location>
        <begin position="47"/>
        <end position="70"/>
    </location>
</feature>
<dbReference type="Pfam" id="PF00001">
    <property type="entry name" value="7tm_1"/>
    <property type="match status" value="1"/>
</dbReference>
<keyword evidence="5 9" id="KW-1133">Transmembrane helix</keyword>
<gene>
    <name evidence="11" type="ORF">BV898_05101</name>
</gene>
<evidence type="ECO:0000256" key="4">
    <source>
        <dbReference type="ARBA" id="ARBA00022692"/>
    </source>
</evidence>
<dbReference type="PRINTS" id="PR01846">
    <property type="entry name" value="TRHRFAMILY"/>
</dbReference>
<feature type="transmembrane region" description="Helical" evidence="9">
    <location>
        <begin position="82"/>
        <end position="104"/>
    </location>
</feature>
<evidence type="ECO:0000256" key="3">
    <source>
        <dbReference type="ARBA" id="ARBA00018873"/>
    </source>
</evidence>
<accession>A0A1W0X0Q4</accession>
<dbReference type="InterPro" id="IPR002120">
    <property type="entry name" value="TRH_rcpt_1"/>
</dbReference>
<evidence type="ECO:0000256" key="9">
    <source>
        <dbReference type="SAM" id="Phobius"/>
    </source>
</evidence>
<proteinExistence type="inferred from homology"/>
<comment type="caution">
    <text evidence="11">The sequence shown here is derived from an EMBL/GenBank/DDBJ whole genome shotgun (WGS) entry which is preliminary data.</text>
</comment>
<evidence type="ECO:0000256" key="2">
    <source>
        <dbReference type="ARBA" id="ARBA00004370"/>
    </source>
</evidence>
<dbReference type="PANTHER" id="PTHR46061:SF3">
    <property type="entry name" value="THYROTROPIN-RELEASING HORMONE RECEPTOR"/>
    <property type="match status" value="1"/>
</dbReference>